<evidence type="ECO:0000256" key="1">
    <source>
        <dbReference type="SAM" id="MobiDB-lite"/>
    </source>
</evidence>
<dbReference type="Proteomes" id="UP000094960">
    <property type="component" value="Chromosome"/>
</dbReference>
<feature type="region of interest" description="Disordered" evidence="1">
    <location>
        <begin position="53"/>
        <end position="75"/>
    </location>
</feature>
<proteinExistence type="predicted"/>
<keyword evidence="2" id="KW-1133">Transmembrane helix</keyword>
<evidence type="ECO:0000313" key="4">
    <source>
        <dbReference type="Proteomes" id="UP000094960"/>
    </source>
</evidence>
<evidence type="ECO:0000313" key="3">
    <source>
        <dbReference type="EMBL" id="AOR37357.1"/>
    </source>
</evidence>
<dbReference type="EMBL" id="CP017248">
    <property type="protein sequence ID" value="AOR37357.1"/>
    <property type="molecule type" value="Genomic_DNA"/>
</dbReference>
<keyword evidence="2" id="KW-0812">Transmembrane</keyword>
<gene>
    <name evidence="3" type="ORF">BFF78_27420</name>
</gene>
<dbReference type="AlphaFoldDB" id="A0A1D7YP43"/>
<keyword evidence="2" id="KW-0472">Membrane</keyword>
<accession>A0A1D7YP43</accession>
<protein>
    <submittedName>
        <fullName evidence="3">Uncharacterized protein</fullName>
    </submittedName>
</protein>
<reference evidence="4" key="1">
    <citation type="submission" date="2016-09" db="EMBL/GenBank/DDBJ databases">
        <title>Streptomyces puniciscabiei strain:TW1S1 Genome sequencing and assembly.</title>
        <authorList>
            <person name="Kim M.-K."/>
            <person name="Kim S.B."/>
        </authorList>
    </citation>
    <scope>NUCLEOTIDE SEQUENCE [LARGE SCALE GENOMIC DNA]</scope>
    <source>
        <strain evidence="4">TW1S1</strain>
    </source>
</reference>
<sequence>MSGLAVMIAGLALGAWVVFGAPHDWHGAKVLGRLALGGLGAVGMISGSAGLIFPDTPQGGPRTSQDGTGAQNDEA</sequence>
<feature type="transmembrane region" description="Helical" evidence="2">
    <location>
        <begin position="30"/>
        <end position="53"/>
    </location>
</feature>
<dbReference type="KEGG" id="spun:BFF78_27420"/>
<name>A0A1D7YP43_9ACTN</name>
<keyword evidence="4" id="KW-1185">Reference proteome</keyword>
<evidence type="ECO:0000256" key="2">
    <source>
        <dbReference type="SAM" id="Phobius"/>
    </source>
</evidence>
<organism evidence="3 4">
    <name type="scientific">Streptomyces fodineus</name>
    <dbReference type="NCBI Taxonomy" id="1904616"/>
    <lineage>
        <taxon>Bacteria</taxon>
        <taxon>Bacillati</taxon>
        <taxon>Actinomycetota</taxon>
        <taxon>Actinomycetes</taxon>
        <taxon>Kitasatosporales</taxon>
        <taxon>Streptomycetaceae</taxon>
        <taxon>Streptomyces</taxon>
    </lineage>
</organism>
<feature type="compositionally biased region" description="Polar residues" evidence="1">
    <location>
        <begin position="61"/>
        <end position="75"/>
    </location>
</feature>